<reference evidence="1 2" key="1">
    <citation type="submission" date="2019-09" db="EMBL/GenBank/DDBJ databases">
        <authorList>
            <person name="Criscuolo A."/>
        </authorList>
    </citation>
    <scope>NUCLEOTIDE SEQUENCE [LARGE SCALE GENOMIC DNA]</scope>
    <source>
        <strain evidence="2">3(2)</strain>
    </source>
</reference>
<organism evidence="1 2">
    <name type="scientific">Halomonas lysinitropha</name>
    <dbReference type="NCBI Taxonomy" id="2607506"/>
    <lineage>
        <taxon>Bacteria</taxon>
        <taxon>Pseudomonadati</taxon>
        <taxon>Pseudomonadota</taxon>
        <taxon>Gammaproteobacteria</taxon>
        <taxon>Oceanospirillales</taxon>
        <taxon>Halomonadaceae</taxon>
        <taxon>Halomonas</taxon>
    </lineage>
</organism>
<dbReference type="EMBL" id="CABVOU010000039">
    <property type="protein sequence ID" value="VVZ96470.1"/>
    <property type="molecule type" value="Genomic_DNA"/>
</dbReference>
<dbReference type="Proteomes" id="UP000326725">
    <property type="component" value="Unassembled WGS sequence"/>
</dbReference>
<sequence>MNHLKRIPTSTRLIISLVTDRVMDVNLDGQHWAYLYTFTGEIRSGQYLGFRIVTMPVGAEHGDPEAVSMETDLENLWKEGLGFVDDETAKAHVEQQLTAMLDHLDSLLIDSMSEGPALQAVTS</sequence>
<name>A0A5K1I921_9GAMM</name>
<keyword evidence="2" id="KW-1185">Reference proteome</keyword>
<evidence type="ECO:0000313" key="2">
    <source>
        <dbReference type="Proteomes" id="UP000326725"/>
    </source>
</evidence>
<accession>A0A5K1I921</accession>
<dbReference type="AlphaFoldDB" id="A0A5K1I921"/>
<proteinExistence type="predicted"/>
<protein>
    <submittedName>
        <fullName evidence="1">Uncharacterized protein</fullName>
    </submittedName>
</protein>
<dbReference type="RefSeq" id="WP_151444262.1">
    <property type="nucleotide sequence ID" value="NZ_CABVOU010000039.1"/>
</dbReference>
<evidence type="ECO:0000313" key="1">
    <source>
        <dbReference type="EMBL" id="VVZ96470.1"/>
    </source>
</evidence>
<gene>
    <name evidence="1" type="ORF">HALO32_02570</name>
</gene>